<dbReference type="EMBL" id="FQXK01000015">
    <property type="protein sequence ID" value="SHI18528.1"/>
    <property type="molecule type" value="Genomic_DNA"/>
</dbReference>
<protein>
    <submittedName>
        <fullName evidence="8">Na+/H+ antiporter NhaC</fullName>
    </submittedName>
</protein>
<dbReference type="Pfam" id="PF03553">
    <property type="entry name" value="Na_H_antiporter"/>
    <property type="match status" value="1"/>
</dbReference>
<sequence>MAYGTWISLLPPIIAIILALVTKQAYLALFVGVVTGAFFMAGPHPWTAFEVLLDTMVSNVDLTIIIFLILISIVVRLMQMSGGTYAYGEWAYRNLKNKKSSLIATSLLGVLIFMDDGFNCLTVGSVMMPVTDKFKTSRAKLAYIIDATAAPVCILAPISSWAAAINSYIPENYDINGFSMFVRAIPFNFYAILTLIMVFGTSIAGFDYGLMKKYERAVENGEPDSSAGRRAGDMSETAGMKGRVIDLLLPMIFLIVLAIAAMIYTGYLNGGRTLIECFANCESAKSLVFASLMTILFCACLYLPRKVMSFKDYMECIPTGSTLMVPFMLILVLAWTLKGMIAGLGADVFISSVMQGASSAYAFIPLILFLVSVFVSFSSGTSWGTFAIMVPVTVAMLATDPQLLLIGIAACLAGGVTGDHISPISDTTIMSSSGAGCNHIDHVSSQIQYQIPVIVASAIGYIIAGFTRSFVIALPVSIIVLAIEMYVMYKKAGKKEV</sequence>
<dbReference type="AlphaFoldDB" id="A0A1M5Z323"/>
<keyword evidence="4 6" id="KW-1133">Transmembrane helix</keyword>
<keyword evidence="5 6" id="KW-0472">Membrane</keyword>
<feature type="transmembrane region" description="Helical" evidence="6">
    <location>
        <begin position="316"/>
        <end position="337"/>
    </location>
</feature>
<dbReference type="InterPro" id="IPR018461">
    <property type="entry name" value="Na/H_Antiport_NhaC-like_C"/>
</dbReference>
<dbReference type="PANTHER" id="PTHR43478">
    <property type="entry name" value="NA+/H+ ANTIPORTER-RELATED"/>
    <property type="match status" value="1"/>
</dbReference>
<evidence type="ECO:0000256" key="1">
    <source>
        <dbReference type="ARBA" id="ARBA00004651"/>
    </source>
</evidence>
<evidence type="ECO:0000256" key="2">
    <source>
        <dbReference type="ARBA" id="ARBA00022475"/>
    </source>
</evidence>
<keyword evidence="3 6" id="KW-0812">Transmembrane</keyword>
<proteinExistence type="predicted"/>
<gene>
    <name evidence="8" type="ORF">SAMN02745229_01932</name>
</gene>
<feature type="domain" description="Na+/H+ antiporter NhaC-like C-terminal" evidence="7">
    <location>
        <begin position="155"/>
        <end position="466"/>
    </location>
</feature>
<name>A0A1M5Z323_BUTFI</name>
<feature type="transmembrane region" description="Helical" evidence="6">
    <location>
        <begin position="12"/>
        <end position="41"/>
    </location>
</feature>
<accession>A0A1M5Z323</accession>
<dbReference type="GeneID" id="89508806"/>
<organism evidence="8 9">
    <name type="scientific">Butyrivibrio fibrisolvens DSM 3071</name>
    <dbReference type="NCBI Taxonomy" id="1121131"/>
    <lineage>
        <taxon>Bacteria</taxon>
        <taxon>Bacillati</taxon>
        <taxon>Bacillota</taxon>
        <taxon>Clostridia</taxon>
        <taxon>Lachnospirales</taxon>
        <taxon>Lachnospiraceae</taxon>
        <taxon>Butyrivibrio</taxon>
    </lineage>
</organism>
<dbReference type="Proteomes" id="UP000184278">
    <property type="component" value="Unassembled WGS sequence"/>
</dbReference>
<evidence type="ECO:0000256" key="5">
    <source>
        <dbReference type="ARBA" id="ARBA00023136"/>
    </source>
</evidence>
<evidence type="ECO:0000259" key="7">
    <source>
        <dbReference type="Pfam" id="PF03553"/>
    </source>
</evidence>
<dbReference type="GO" id="GO:0005886">
    <property type="term" value="C:plasma membrane"/>
    <property type="evidence" value="ECO:0007669"/>
    <property type="project" value="UniProtKB-SubCell"/>
</dbReference>
<feature type="transmembrane region" description="Helical" evidence="6">
    <location>
        <begin position="357"/>
        <end position="377"/>
    </location>
</feature>
<evidence type="ECO:0000256" key="6">
    <source>
        <dbReference type="SAM" id="Phobius"/>
    </source>
</evidence>
<evidence type="ECO:0000256" key="4">
    <source>
        <dbReference type="ARBA" id="ARBA00022989"/>
    </source>
</evidence>
<keyword evidence="9" id="KW-1185">Reference proteome</keyword>
<keyword evidence="2" id="KW-1003">Cell membrane</keyword>
<feature type="transmembrane region" description="Helical" evidence="6">
    <location>
        <begin position="189"/>
        <end position="210"/>
    </location>
</feature>
<dbReference type="STRING" id="1121131.SAMN02745229_01932"/>
<feature type="transmembrane region" description="Helical" evidence="6">
    <location>
        <begin position="470"/>
        <end position="489"/>
    </location>
</feature>
<dbReference type="RefSeq" id="WP_073387322.1">
    <property type="nucleotide sequence ID" value="NZ_FQXK01000015.1"/>
</dbReference>
<dbReference type="PANTHER" id="PTHR43478:SF1">
    <property type="entry name" value="NA+_H+ ANTIPORTER NHAC-LIKE C-TERMINAL DOMAIN-CONTAINING PROTEIN"/>
    <property type="match status" value="1"/>
</dbReference>
<dbReference type="OrthoDB" id="9762978at2"/>
<reference evidence="9" key="1">
    <citation type="submission" date="2016-11" db="EMBL/GenBank/DDBJ databases">
        <authorList>
            <person name="Varghese N."/>
            <person name="Submissions S."/>
        </authorList>
    </citation>
    <scope>NUCLEOTIDE SEQUENCE [LARGE SCALE GENOMIC DNA]</scope>
    <source>
        <strain evidence="9">DSM 3071</strain>
    </source>
</reference>
<evidence type="ECO:0000256" key="3">
    <source>
        <dbReference type="ARBA" id="ARBA00022692"/>
    </source>
</evidence>
<evidence type="ECO:0000313" key="9">
    <source>
        <dbReference type="Proteomes" id="UP000184278"/>
    </source>
</evidence>
<comment type="subcellular location">
    <subcellularLocation>
        <location evidence="1">Cell membrane</location>
        <topology evidence="1">Multi-pass membrane protein</topology>
    </subcellularLocation>
</comment>
<feature type="transmembrane region" description="Helical" evidence="6">
    <location>
        <begin position="62"/>
        <end position="82"/>
    </location>
</feature>
<feature type="transmembrane region" description="Helical" evidence="6">
    <location>
        <begin position="141"/>
        <end position="169"/>
    </location>
</feature>
<evidence type="ECO:0000313" key="8">
    <source>
        <dbReference type="EMBL" id="SHI18528.1"/>
    </source>
</evidence>
<feature type="transmembrane region" description="Helical" evidence="6">
    <location>
        <begin position="287"/>
        <end position="304"/>
    </location>
</feature>
<feature type="transmembrane region" description="Helical" evidence="6">
    <location>
        <begin position="244"/>
        <end position="267"/>
    </location>
</feature>